<feature type="signal peptide" evidence="1">
    <location>
        <begin position="1"/>
        <end position="32"/>
    </location>
</feature>
<sequence>MAQLPLLQPATAVAAAACCLLLPLGLVPQAQALCNSSAASCQRCAGVGPVEATKAHTRRCARATSLQPGKVRVHNTTGGPHNLQQWSHASTVQSFPIQCK</sequence>
<dbReference type="AlphaFoldDB" id="A0A7R9YTU9"/>
<gene>
    <name evidence="2" type="ORF">CEUR00632_LOCUS5010</name>
</gene>
<organism evidence="2">
    <name type="scientific">Chlamydomonas euryale</name>
    <dbReference type="NCBI Taxonomy" id="1486919"/>
    <lineage>
        <taxon>Eukaryota</taxon>
        <taxon>Viridiplantae</taxon>
        <taxon>Chlorophyta</taxon>
        <taxon>core chlorophytes</taxon>
        <taxon>Chlorophyceae</taxon>
        <taxon>CS clade</taxon>
        <taxon>Chlamydomonadales</taxon>
        <taxon>Chlamydomonadaceae</taxon>
        <taxon>Chlamydomonas</taxon>
    </lineage>
</organism>
<evidence type="ECO:0000313" key="2">
    <source>
        <dbReference type="EMBL" id="CAD8284972.1"/>
    </source>
</evidence>
<evidence type="ECO:0008006" key="3">
    <source>
        <dbReference type="Google" id="ProtNLM"/>
    </source>
</evidence>
<accession>A0A7R9YTU9</accession>
<keyword evidence="1" id="KW-0732">Signal</keyword>
<protein>
    <recommendedName>
        <fullName evidence="3">Secreted protein</fullName>
    </recommendedName>
</protein>
<evidence type="ECO:0000256" key="1">
    <source>
        <dbReference type="SAM" id="SignalP"/>
    </source>
</evidence>
<feature type="chain" id="PRO_5031462147" description="Secreted protein" evidence="1">
    <location>
        <begin position="33"/>
        <end position="100"/>
    </location>
</feature>
<name>A0A7R9YTU9_9CHLO</name>
<reference evidence="2" key="1">
    <citation type="submission" date="2021-01" db="EMBL/GenBank/DDBJ databases">
        <authorList>
            <person name="Corre E."/>
            <person name="Pelletier E."/>
            <person name="Niang G."/>
            <person name="Scheremetjew M."/>
            <person name="Finn R."/>
            <person name="Kale V."/>
            <person name="Holt S."/>
            <person name="Cochrane G."/>
            <person name="Meng A."/>
            <person name="Brown T."/>
            <person name="Cohen L."/>
        </authorList>
    </citation>
    <scope>NUCLEOTIDE SEQUENCE</scope>
    <source>
        <strain evidence="2">CCMP219</strain>
    </source>
</reference>
<dbReference type="EMBL" id="HBEC01010925">
    <property type="protein sequence ID" value="CAD8284972.1"/>
    <property type="molecule type" value="Transcribed_RNA"/>
</dbReference>
<proteinExistence type="predicted"/>